<keyword evidence="5" id="KW-1185">Reference proteome</keyword>
<dbReference type="NCBIfam" id="TIGR00254">
    <property type="entry name" value="GGDEF"/>
    <property type="match status" value="1"/>
</dbReference>
<dbReference type="InterPro" id="IPR001633">
    <property type="entry name" value="EAL_dom"/>
</dbReference>
<dbReference type="SUPFAM" id="SSF55073">
    <property type="entry name" value="Nucleotide cyclase"/>
    <property type="match status" value="1"/>
</dbReference>
<feature type="transmembrane region" description="Helical" evidence="1">
    <location>
        <begin position="12"/>
        <end position="31"/>
    </location>
</feature>
<dbReference type="InterPro" id="IPR035919">
    <property type="entry name" value="EAL_sf"/>
</dbReference>
<evidence type="ECO:0000256" key="1">
    <source>
        <dbReference type="SAM" id="Phobius"/>
    </source>
</evidence>
<reference evidence="4 5" key="1">
    <citation type="submission" date="2022-01" db="EMBL/GenBank/DDBJ databases">
        <title>Paraglaciecola sp. G1-23.</title>
        <authorList>
            <person name="Jin M.S."/>
            <person name="Han D.M."/>
            <person name="Kim H.M."/>
            <person name="Jeon C.O."/>
        </authorList>
    </citation>
    <scope>NUCLEOTIDE SEQUENCE [LARGE SCALE GENOMIC DNA]</scope>
    <source>
        <strain evidence="4 5">G1-23</strain>
    </source>
</reference>
<dbReference type="RefSeq" id="WP_235314403.1">
    <property type="nucleotide sequence ID" value="NZ_JAKGAS010000017.1"/>
</dbReference>
<dbReference type="CDD" id="cd01949">
    <property type="entry name" value="GGDEF"/>
    <property type="match status" value="1"/>
</dbReference>
<evidence type="ECO:0000259" key="3">
    <source>
        <dbReference type="PROSITE" id="PS50887"/>
    </source>
</evidence>
<dbReference type="Pfam" id="PF00990">
    <property type="entry name" value="GGDEF"/>
    <property type="match status" value="1"/>
</dbReference>
<dbReference type="InterPro" id="IPR000160">
    <property type="entry name" value="GGDEF_dom"/>
</dbReference>
<dbReference type="Pfam" id="PF00563">
    <property type="entry name" value="EAL"/>
    <property type="match status" value="1"/>
</dbReference>
<gene>
    <name evidence="4" type="ORF">L0668_19505</name>
</gene>
<feature type="domain" description="GGDEF" evidence="3">
    <location>
        <begin position="413"/>
        <end position="546"/>
    </location>
</feature>
<name>A0ABS9DET8_9ALTE</name>
<dbReference type="Proteomes" id="UP001521137">
    <property type="component" value="Unassembled WGS sequence"/>
</dbReference>
<dbReference type="PANTHER" id="PTHR44757">
    <property type="entry name" value="DIGUANYLATE CYCLASE DGCP"/>
    <property type="match status" value="1"/>
</dbReference>
<dbReference type="Gene3D" id="3.20.20.450">
    <property type="entry name" value="EAL domain"/>
    <property type="match status" value="1"/>
</dbReference>
<feature type="transmembrane region" description="Helical" evidence="1">
    <location>
        <begin position="292"/>
        <end position="310"/>
    </location>
</feature>
<evidence type="ECO:0000313" key="5">
    <source>
        <dbReference type="Proteomes" id="UP001521137"/>
    </source>
</evidence>
<evidence type="ECO:0000259" key="2">
    <source>
        <dbReference type="PROSITE" id="PS50883"/>
    </source>
</evidence>
<dbReference type="SUPFAM" id="SSF141868">
    <property type="entry name" value="EAL domain-like"/>
    <property type="match status" value="1"/>
</dbReference>
<dbReference type="InterPro" id="IPR052155">
    <property type="entry name" value="Biofilm_reg_signaling"/>
</dbReference>
<proteinExistence type="predicted"/>
<keyword evidence="1" id="KW-0812">Transmembrane</keyword>
<comment type="caution">
    <text evidence="4">The sequence shown here is derived from an EMBL/GenBank/DDBJ whole genome shotgun (WGS) entry which is preliminary data.</text>
</comment>
<dbReference type="PROSITE" id="PS50883">
    <property type="entry name" value="EAL"/>
    <property type="match status" value="1"/>
</dbReference>
<feature type="domain" description="EAL" evidence="2">
    <location>
        <begin position="555"/>
        <end position="809"/>
    </location>
</feature>
<dbReference type="EMBL" id="JAKGAS010000017">
    <property type="protein sequence ID" value="MCF2950304.1"/>
    <property type="molecule type" value="Genomic_DNA"/>
</dbReference>
<dbReference type="InterPro" id="IPR043128">
    <property type="entry name" value="Rev_trsase/Diguanyl_cyclase"/>
</dbReference>
<protein>
    <submittedName>
        <fullName evidence="4">EAL domain-containing protein</fullName>
    </submittedName>
</protein>
<dbReference type="InterPro" id="IPR029787">
    <property type="entry name" value="Nucleotide_cyclase"/>
</dbReference>
<dbReference type="SMART" id="SM00267">
    <property type="entry name" value="GGDEF"/>
    <property type="match status" value="1"/>
</dbReference>
<keyword evidence="1" id="KW-1133">Transmembrane helix</keyword>
<dbReference type="Gene3D" id="3.30.70.270">
    <property type="match status" value="1"/>
</dbReference>
<accession>A0ABS9DET8</accession>
<organism evidence="4 5">
    <name type="scientific">Paraglaciecola algarum</name>
    <dbReference type="NCBI Taxonomy" id="3050085"/>
    <lineage>
        <taxon>Bacteria</taxon>
        <taxon>Pseudomonadati</taxon>
        <taxon>Pseudomonadota</taxon>
        <taxon>Gammaproteobacteria</taxon>
        <taxon>Alteromonadales</taxon>
        <taxon>Alteromonadaceae</taxon>
        <taxon>Paraglaciecola</taxon>
    </lineage>
</organism>
<dbReference type="CDD" id="cd01948">
    <property type="entry name" value="EAL"/>
    <property type="match status" value="1"/>
</dbReference>
<dbReference type="SMART" id="SM00052">
    <property type="entry name" value="EAL"/>
    <property type="match status" value="1"/>
</dbReference>
<dbReference type="PROSITE" id="PS50887">
    <property type="entry name" value="GGDEF"/>
    <property type="match status" value="1"/>
</dbReference>
<sequence>MRKFVSLPYKIMGPLMALLLMASLLITLLWVNKNNQDYDIQQQKLRQQDQKQFEFIREMLRNRMESWLESFIHFQASHAETPSDIAKNFKNEFDYMQLNWQINNLWIFSAEQELVFSTTNNTPNDITNDVAQVIKFQSSVSQIRCNESCQVQTSMPMLTNTGDLVILSISNSLLETLASLHRSTFAQLAILSVNDLQNNEVDMAQVSVKDMLVNAPISSSNRKVMEGFLEQLPENLNLFEVLNSGYRLDNNKGSFLLNLLFVEPDGNDKTYVLFVHDISDVSLAHQQYQTRVILISLTVVILSSLALFFMTMQFRSRLILLAQQLPLLAEKKYSEFKANKFYKNKFFIDEIELLQDSASLLGKELESLDLTIEKNTRELENIAMNDWLTGLPNRNMLNLQIEKLLLSLGDTHQKLTVLLLDFDQFRKINDSHGHDVGDIFLIHAAKRIAGCIDEKDLLFRFGGDEFVLIILEKSNQDRAPIMASKIIDSFREPIAINELIFYTSASIGIFSTEDSSSKIDDLIRRSDLAMYASKDAGGGQYSIFNEKMQINALRKVEIEKEVRDALDKGEFSFALQPQVDISSGKLLGFEALIRWFHPVRGFVPPDEFIPVIENSGYMLEIGYWGIKRAFLILQRLDELGFKELKVAVNLSASQFLDPDLIPFLEGQLKTFERDASQIELELTERTLVADIEQTLETMQQLKKRGFIFSIDDFGTGYSSLAYLKQMPVDIIKIDRSFVSNMENNSADMQIVSSIIAMVKKLGMTVVAEGVENSIQMKMLKNLECTIGQGYFISRPIPESDLYELLPDKIHYQVWDGLDNLD</sequence>
<evidence type="ECO:0000313" key="4">
    <source>
        <dbReference type="EMBL" id="MCF2950304.1"/>
    </source>
</evidence>
<dbReference type="PANTHER" id="PTHR44757:SF2">
    <property type="entry name" value="BIOFILM ARCHITECTURE MAINTENANCE PROTEIN MBAA"/>
    <property type="match status" value="1"/>
</dbReference>
<keyword evidence="1" id="KW-0472">Membrane</keyword>